<dbReference type="HOGENOM" id="CLU_134973_6_2_10"/>
<dbReference type="Proteomes" id="UP000008718">
    <property type="component" value="Chromosome"/>
</dbReference>
<dbReference type="Pfam" id="PF00403">
    <property type="entry name" value="HMA"/>
    <property type="match status" value="1"/>
</dbReference>
<dbReference type="KEGG" id="ppn:Palpr_2146"/>
<dbReference type="RefSeq" id="WP_013445651.1">
    <property type="nucleotide sequence ID" value="NC_014734.1"/>
</dbReference>
<reference key="1">
    <citation type="submission" date="2010-11" db="EMBL/GenBank/DDBJ databases">
        <title>The complete genome of Paludibacter propionicigenes DSM 17365.</title>
        <authorList>
            <consortium name="US DOE Joint Genome Institute (JGI-PGF)"/>
            <person name="Lucas S."/>
            <person name="Copeland A."/>
            <person name="Lapidus A."/>
            <person name="Bruce D."/>
            <person name="Goodwin L."/>
            <person name="Pitluck S."/>
            <person name="Kyrpides N."/>
            <person name="Mavromatis K."/>
            <person name="Ivanova N."/>
            <person name="Munk A.C."/>
            <person name="Brettin T."/>
            <person name="Detter J.C."/>
            <person name="Han C."/>
            <person name="Tapia R."/>
            <person name="Land M."/>
            <person name="Hauser L."/>
            <person name="Markowitz V."/>
            <person name="Cheng J.-F."/>
            <person name="Hugenholtz P."/>
            <person name="Woyke T."/>
            <person name="Wu D."/>
            <person name="Gronow S."/>
            <person name="Wellnitz S."/>
            <person name="Brambilla E."/>
            <person name="Klenk H.-P."/>
            <person name="Eisen J.A."/>
        </authorList>
    </citation>
    <scope>NUCLEOTIDE SEQUENCE</scope>
    <source>
        <strain>WB4</strain>
    </source>
</reference>
<evidence type="ECO:0000259" key="2">
    <source>
        <dbReference type="PROSITE" id="PS50846"/>
    </source>
</evidence>
<gene>
    <name evidence="3" type="ordered locus">Palpr_2146</name>
</gene>
<protein>
    <submittedName>
        <fullName evidence="3">Heavy metal transport/detoxification protein</fullName>
    </submittedName>
</protein>
<dbReference type="GO" id="GO:0005507">
    <property type="term" value="F:copper ion binding"/>
    <property type="evidence" value="ECO:0007669"/>
    <property type="project" value="InterPro"/>
</dbReference>
<evidence type="ECO:0000313" key="4">
    <source>
        <dbReference type="Proteomes" id="UP000008718"/>
    </source>
</evidence>
<dbReference type="InterPro" id="IPR006121">
    <property type="entry name" value="HMA_dom"/>
</dbReference>
<keyword evidence="4" id="KW-1185">Reference proteome</keyword>
<dbReference type="SUPFAM" id="SSF55008">
    <property type="entry name" value="HMA, heavy metal-associated domain"/>
    <property type="match status" value="1"/>
</dbReference>
<reference evidence="3 4" key="2">
    <citation type="journal article" date="2011" name="Stand. Genomic Sci.">
        <title>Complete genome sequence of Paludibacter propionicigenes type strain (WB4).</title>
        <authorList>
            <person name="Gronow S."/>
            <person name="Munk C."/>
            <person name="Lapidus A."/>
            <person name="Nolan M."/>
            <person name="Lucas S."/>
            <person name="Hammon N."/>
            <person name="Deshpande S."/>
            <person name="Cheng J.F."/>
            <person name="Tapia R."/>
            <person name="Han C."/>
            <person name="Goodwin L."/>
            <person name="Pitluck S."/>
            <person name="Liolios K."/>
            <person name="Ivanova N."/>
            <person name="Mavromatis K."/>
            <person name="Mikhailova N."/>
            <person name="Pati A."/>
            <person name="Chen A."/>
            <person name="Palaniappan K."/>
            <person name="Land M."/>
            <person name="Hauser L."/>
            <person name="Chang Y.J."/>
            <person name="Jeffries C.D."/>
            <person name="Brambilla E."/>
            <person name="Rohde M."/>
            <person name="Goker M."/>
            <person name="Detter J.C."/>
            <person name="Woyke T."/>
            <person name="Bristow J."/>
            <person name="Eisen J.A."/>
            <person name="Markowitz V."/>
            <person name="Hugenholtz P."/>
            <person name="Kyrpides N.C."/>
            <person name="Klenk H.P."/>
        </authorList>
    </citation>
    <scope>NUCLEOTIDE SEQUENCE [LARGE SCALE GENOMIC DNA]</scope>
    <source>
        <strain evidence="4">DSM 17365 / JCM 13257 / WB4</strain>
    </source>
</reference>
<dbReference type="PRINTS" id="PR00944">
    <property type="entry name" value="CUEXPORT"/>
</dbReference>
<sequence length="69" mass="7221">MSEKTLQIKGMSCGHCSARVEKALNAIDGVTAAVDLEANSAKVTLLKEVSDETLKAAVDNVGYEVVGIK</sequence>
<organism evidence="3 4">
    <name type="scientific">Paludibacter propionicigenes (strain DSM 17365 / JCM 13257 / WB4)</name>
    <dbReference type="NCBI Taxonomy" id="694427"/>
    <lineage>
        <taxon>Bacteria</taxon>
        <taxon>Pseudomonadati</taxon>
        <taxon>Bacteroidota</taxon>
        <taxon>Bacteroidia</taxon>
        <taxon>Bacteroidales</taxon>
        <taxon>Paludibacteraceae</taxon>
        <taxon>Paludibacter</taxon>
    </lineage>
</organism>
<proteinExistence type="predicted"/>
<dbReference type="Gene3D" id="3.30.70.100">
    <property type="match status" value="1"/>
</dbReference>
<keyword evidence="1" id="KW-0479">Metal-binding</keyword>
<dbReference type="STRING" id="694427.Palpr_2146"/>
<dbReference type="InterPro" id="IPR036163">
    <property type="entry name" value="HMA_dom_sf"/>
</dbReference>
<accession>E4T6D8</accession>
<dbReference type="CDD" id="cd00371">
    <property type="entry name" value="HMA"/>
    <property type="match status" value="1"/>
</dbReference>
<evidence type="ECO:0000313" key="3">
    <source>
        <dbReference type="EMBL" id="ADQ80282.1"/>
    </source>
</evidence>
<dbReference type="EMBL" id="CP002345">
    <property type="protein sequence ID" value="ADQ80282.1"/>
    <property type="molecule type" value="Genomic_DNA"/>
</dbReference>
<dbReference type="AlphaFoldDB" id="E4T6D8"/>
<dbReference type="InterPro" id="IPR017969">
    <property type="entry name" value="Heavy-metal-associated_CS"/>
</dbReference>
<feature type="domain" description="HMA" evidence="2">
    <location>
        <begin position="2"/>
        <end position="66"/>
    </location>
</feature>
<dbReference type="InterPro" id="IPR000428">
    <property type="entry name" value="Cu-bd"/>
</dbReference>
<dbReference type="PROSITE" id="PS50846">
    <property type="entry name" value="HMA_2"/>
    <property type="match status" value="1"/>
</dbReference>
<dbReference type="GO" id="GO:0006825">
    <property type="term" value="P:copper ion transport"/>
    <property type="evidence" value="ECO:0007669"/>
    <property type="project" value="InterPro"/>
</dbReference>
<dbReference type="eggNOG" id="COG2608">
    <property type="taxonomic scope" value="Bacteria"/>
</dbReference>
<name>E4T6D8_PALPW</name>
<dbReference type="PROSITE" id="PS01047">
    <property type="entry name" value="HMA_1"/>
    <property type="match status" value="1"/>
</dbReference>
<evidence type="ECO:0000256" key="1">
    <source>
        <dbReference type="ARBA" id="ARBA00022723"/>
    </source>
</evidence>